<dbReference type="GO" id="GO:0005634">
    <property type="term" value="C:nucleus"/>
    <property type="evidence" value="ECO:0007669"/>
    <property type="project" value="TreeGrafter"/>
</dbReference>
<keyword evidence="1" id="KW-0677">Repeat</keyword>
<dbReference type="InterPro" id="IPR017930">
    <property type="entry name" value="Myb_dom"/>
</dbReference>
<evidence type="ECO:0000259" key="3">
    <source>
        <dbReference type="PROSITE" id="PS50090"/>
    </source>
</evidence>
<dbReference type="CDD" id="cd00167">
    <property type="entry name" value="SANT"/>
    <property type="match status" value="2"/>
</dbReference>
<dbReference type="Proteomes" id="UP001085076">
    <property type="component" value="Miscellaneous, Linkage group lg02"/>
</dbReference>
<evidence type="ECO:0000313" key="5">
    <source>
        <dbReference type="EMBL" id="KAJ0981392.1"/>
    </source>
</evidence>
<dbReference type="Pfam" id="PF13921">
    <property type="entry name" value="Myb_DNA-bind_6"/>
    <property type="match status" value="1"/>
</dbReference>
<organism evidence="5 6">
    <name type="scientific">Dioscorea zingiberensis</name>
    <dbReference type="NCBI Taxonomy" id="325984"/>
    <lineage>
        <taxon>Eukaryota</taxon>
        <taxon>Viridiplantae</taxon>
        <taxon>Streptophyta</taxon>
        <taxon>Embryophyta</taxon>
        <taxon>Tracheophyta</taxon>
        <taxon>Spermatophyta</taxon>
        <taxon>Magnoliopsida</taxon>
        <taxon>Liliopsida</taxon>
        <taxon>Dioscoreales</taxon>
        <taxon>Dioscoreaceae</taxon>
        <taxon>Dioscorea</taxon>
    </lineage>
</organism>
<dbReference type="PANTHER" id="PTHR45614:SF285">
    <property type="entry name" value="TRANSCRIPTION FACTOR MYB98"/>
    <property type="match status" value="1"/>
</dbReference>
<evidence type="ECO:0000313" key="6">
    <source>
        <dbReference type="Proteomes" id="UP001085076"/>
    </source>
</evidence>
<dbReference type="GO" id="GO:0000981">
    <property type="term" value="F:DNA-binding transcription factor activity, RNA polymerase II-specific"/>
    <property type="evidence" value="ECO:0007669"/>
    <property type="project" value="TreeGrafter"/>
</dbReference>
<dbReference type="InterPro" id="IPR050560">
    <property type="entry name" value="MYB_TF"/>
</dbReference>
<feature type="domain" description="Myb-like" evidence="3">
    <location>
        <begin position="108"/>
        <end position="159"/>
    </location>
</feature>
<dbReference type="PANTHER" id="PTHR45614">
    <property type="entry name" value="MYB PROTEIN-RELATED"/>
    <property type="match status" value="1"/>
</dbReference>
<dbReference type="PROSITE" id="PS51294">
    <property type="entry name" value="HTH_MYB"/>
    <property type="match status" value="2"/>
</dbReference>
<dbReference type="AlphaFoldDB" id="A0A9D5HMW0"/>
<keyword evidence="2" id="KW-0238">DNA-binding</keyword>
<dbReference type="InterPro" id="IPR009057">
    <property type="entry name" value="Homeodomain-like_sf"/>
</dbReference>
<reference evidence="5" key="2">
    <citation type="journal article" date="2022" name="Hortic Res">
        <title>The genome of Dioscorea zingiberensis sheds light on the biosynthesis, origin and evolution of the medicinally important diosgenin saponins.</title>
        <authorList>
            <person name="Li Y."/>
            <person name="Tan C."/>
            <person name="Li Z."/>
            <person name="Guo J."/>
            <person name="Li S."/>
            <person name="Chen X."/>
            <person name="Wang C."/>
            <person name="Dai X."/>
            <person name="Yang H."/>
            <person name="Song W."/>
            <person name="Hou L."/>
            <person name="Xu J."/>
            <person name="Tong Z."/>
            <person name="Xu A."/>
            <person name="Yuan X."/>
            <person name="Wang W."/>
            <person name="Yang Q."/>
            <person name="Chen L."/>
            <person name="Sun Z."/>
            <person name="Wang K."/>
            <person name="Pan B."/>
            <person name="Chen J."/>
            <person name="Bao Y."/>
            <person name="Liu F."/>
            <person name="Qi X."/>
            <person name="Gang D.R."/>
            <person name="Wen J."/>
            <person name="Li J."/>
        </authorList>
    </citation>
    <scope>NUCLEOTIDE SEQUENCE</scope>
    <source>
        <strain evidence="5">Dzin_1.0</strain>
    </source>
</reference>
<sequence>MDFEGPPFEGFYSNGFIDFNHFESPFDVLAGYPMSYQIESMVTSEIFSKINMGSSSMAQYEVQPALISYKATMDELSCITGNNTSPTAAVTMNKSISSRRTVSKIHNKSNLVRGQWTLEEDRMLAKLVEKHGLRKWSHIAKNLQGRVGKQCRERWHNHLRPNIKKDTWSEEEDRTLIQIHREVGNKWAEIAKKLPGRTENSIKNHWNATKRRLLSRRRLRSSRHRKSNSLLENYIKSLNLQMAPSRRRKNAHNTNSIANPTKTLLSLKDEHEVGHERIIRARREDVGFLFNQLGFGVDEENERLDIMEAMKGWDEMPTAFMDECEIENGGLMKKEMDLVEMITTQHSEKLS</sequence>
<name>A0A9D5HMW0_9LILI</name>
<comment type="caution">
    <text evidence="5">The sequence shown here is derived from an EMBL/GenBank/DDBJ whole genome shotgun (WGS) entry which is preliminary data.</text>
</comment>
<dbReference type="Gene3D" id="1.10.10.60">
    <property type="entry name" value="Homeodomain-like"/>
    <property type="match status" value="2"/>
</dbReference>
<dbReference type="EMBL" id="JAGGNH010000002">
    <property type="protein sequence ID" value="KAJ0981392.1"/>
    <property type="molecule type" value="Genomic_DNA"/>
</dbReference>
<protein>
    <submittedName>
        <fullName evidence="5">Uncharacterized protein</fullName>
    </submittedName>
</protein>
<dbReference type="InterPro" id="IPR001005">
    <property type="entry name" value="SANT/Myb"/>
</dbReference>
<feature type="domain" description="HTH myb-type" evidence="4">
    <location>
        <begin position="108"/>
        <end position="163"/>
    </location>
</feature>
<feature type="domain" description="Myb-like" evidence="3">
    <location>
        <begin position="160"/>
        <end position="210"/>
    </location>
</feature>
<reference evidence="5" key="1">
    <citation type="submission" date="2021-03" db="EMBL/GenBank/DDBJ databases">
        <authorList>
            <person name="Li Z."/>
            <person name="Yang C."/>
        </authorList>
    </citation>
    <scope>NUCLEOTIDE SEQUENCE</scope>
    <source>
        <strain evidence="5">Dzin_1.0</strain>
        <tissue evidence="5">Leaf</tissue>
    </source>
</reference>
<dbReference type="GO" id="GO:0000978">
    <property type="term" value="F:RNA polymerase II cis-regulatory region sequence-specific DNA binding"/>
    <property type="evidence" value="ECO:0007669"/>
    <property type="project" value="TreeGrafter"/>
</dbReference>
<keyword evidence="6" id="KW-1185">Reference proteome</keyword>
<dbReference type="OrthoDB" id="2143914at2759"/>
<evidence type="ECO:0000259" key="4">
    <source>
        <dbReference type="PROSITE" id="PS51294"/>
    </source>
</evidence>
<dbReference type="SMART" id="SM00717">
    <property type="entry name" value="SANT"/>
    <property type="match status" value="2"/>
</dbReference>
<feature type="domain" description="HTH myb-type" evidence="4">
    <location>
        <begin position="164"/>
        <end position="214"/>
    </location>
</feature>
<evidence type="ECO:0000256" key="2">
    <source>
        <dbReference type="ARBA" id="ARBA00023125"/>
    </source>
</evidence>
<gene>
    <name evidence="5" type="ORF">J5N97_009647</name>
</gene>
<dbReference type="PROSITE" id="PS50090">
    <property type="entry name" value="MYB_LIKE"/>
    <property type="match status" value="2"/>
</dbReference>
<accession>A0A9D5HMW0</accession>
<dbReference type="FunFam" id="1.10.10.60:FF:000010">
    <property type="entry name" value="Transcriptional activator Myb isoform A"/>
    <property type="match status" value="1"/>
</dbReference>
<evidence type="ECO:0000256" key="1">
    <source>
        <dbReference type="ARBA" id="ARBA00022737"/>
    </source>
</evidence>
<dbReference type="SUPFAM" id="SSF46689">
    <property type="entry name" value="Homeodomain-like"/>
    <property type="match status" value="1"/>
</dbReference>
<proteinExistence type="predicted"/>